<evidence type="ECO:0000256" key="1">
    <source>
        <dbReference type="ARBA" id="ARBA00004138"/>
    </source>
</evidence>
<dbReference type="PANTHER" id="PTHR15654:SF2">
    <property type="entry name" value="COILED-COIL DOMAIN-CONTAINING PROTEIN 113"/>
    <property type="match status" value="1"/>
</dbReference>
<dbReference type="GeneID" id="20328727"/>
<evidence type="ECO:0000256" key="5">
    <source>
        <dbReference type="ARBA" id="ARBA00044506"/>
    </source>
</evidence>
<dbReference type="OrthoDB" id="10259713at2759"/>
<feature type="domain" description="CCDC113/CCDC96 coiled-coil" evidence="8">
    <location>
        <begin position="131"/>
        <end position="301"/>
    </location>
</feature>
<dbReference type="RefSeq" id="XP_009172440.1">
    <property type="nucleotide sequence ID" value="XM_009174176.1"/>
</dbReference>
<sequence>LVQQVSDVGEAGRIRSKTRNEVADRILRLSWEQKVTVLQSEQEAYKQEIIALEKSSEALLHNYRAELEALVVIQKEINKSSNEFSKIFVTTGCGKLVNPIYYEKFLKFIQDSTRQRLSLAQNIFVPLFNYKDTIVDKLRLKNSALHTQLRKSREQLRQKEELGEVLRPVDFEQLKIDNSECLRKIDERNQEIQRLKLVAGKTLQVLNAYKVQLTQAIKEKERIKLEIAQRLDIKRRAQSEMVAVKKELKEETKANKEFKEHTLSYNVPSVITLMKLKSEEREIVRKESIHKRKLHLAQMALARHKKIWLRIRHSTADAIA</sequence>
<reference evidence="9 10" key="1">
    <citation type="submission" date="2013-11" db="EMBL/GenBank/DDBJ databases">
        <title>Opisthorchis viverrini - life in the bile duct.</title>
        <authorList>
            <person name="Young N.D."/>
            <person name="Nagarajan N."/>
            <person name="Lin S.J."/>
            <person name="Korhonen P.K."/>
            <person name="Jex A.R."/>
            <person name="Hall R.S."/>
            <person name="Safavi-Hemami H."/>
            <person name="Kaewkong W."/>
            <person name="Bertrand D."/>
            <person name="Gao S."/>
            <person name="Seet Q."/>
            <person name="Wongkham S."/>
            <person name="Teh B.T."/>
            <person name="Wongkham C."/>
            <person name="Intapan P.M."/>
            <person name="Maleewong W."/>
            <person name="Yang X."/>
            <person name="Hu M."/>
            <person name="Wang Z."/>
            <person name="Hofmann A."/>
            <person name="Sternberg P.W."/>
            <person name="Tan P."/>
            <person name="Wang J."/>
            <person name="Gasser R.B."/>
        </authorList>
    </citation>
    <scope>NUCLEOTIDE SEQUENCE [LARGE SCALE GENOMIC DNA]</scope>
</reference>
<evidence type="ECO:0000256" key="7">
    <source>
        <dbReference type="SAM" id="Coils"/>
    </source>
</evidence>
<dbReference type="GO" id="GO:0005930">
    <property type="term" value="C:axoneme"/>
    <property type="evidence" value="ECO:0007669"/>
    <property type="project" value="TreeGrafter"/>
</dbReference>
<dbReference type="GO" id="GO:0036064">
    <property type="term" value="C:ciliary basal body"/>
    <property type="evidence" value="ECO:0007669"/>
    <property type="project" value="TreeGrafter"/>
</dbReference>
<evidence type="ECO:0000256" key="3">
    <source>
        <dbReference type="ARBA" id="ARBA00023054"/>
    </source>
</evidence>
<dbReference type="EMBL" id="KL596833">
    <property type="protein sequence ID" value="KER23841.1"/>
    <property type="molecule type" value="Genomic_DNA"/>
</dbReference>
<dbReference type="InterPro" id="IPR051885">
    <property type="entry name" value="CC_CF"/>
</dbReference>
<evidence type="ECO:0000256" key="2">
    <source>
        <dbReference type="ARBA" id="ARBA00022794"/>
    </source>
</evidence>
<dbReference type="Proteomes" id="UP000054324">
    <property type="component" value="Unassembled WGS sequence"/>
</dbReference>
<keyword evidence="2" id="KW-0970">Cilium biogenesis/degradation</keyword>
<feature type="coiled-coil region" evidence="7">
    <location>
        <begin position="206"/>
        <end position="261"/>
    </location>
</feature>
<dbReference type="AlphaFoldDB" id="A0A074Z9C7"/>
<keyword evidence="10" id="KW-1185">Reference proteome</keyword>
<dbReference type="InterPro" id="IPR025254">
    <property type="entry name" value="CCDC113/CCDC96_CC"/>
</dbReference>
<proteinExistence type="inferred from homology"/>
<accession>A0A074Z9C7</accession>
<dbReference type="Pfam" id="PF13870">
    <property type="entry name" value="CCDC113_CCDC96_CC"/>
    <property type="match status" value="1"/>
</dbReference>
<evidence type="ECO:0000313" key="10">
    <source>
        <dbReference type="Proteomes" id="UP000054324"/>
    </source>
</evidence>
<protein>
    <recommendedName>
        <fullName evidence="6">Cilia- and flagella-associated protein 263</fullName>
    </recommendedName>
</protein>
<dbReference type="STRING" id="6198.A0A074Z9C7"/>
<feature type="non-terminal residue" evidence="9">
    <location>
        <position position="1"/>
    </location>
</feature>
<gene>
    <name evidence="9" type="ORF">T265_14561</name>
</gene>
<feature type="coiled-coil region" evidence="7">
    <location>
        <begin position="135"/>
        <end position="162"/>
    </location>
</feature>
<keyword evidence="3 7" id="KW-0175">Coiled coil</keyword>
<evidence type="ECO:0000259" key="8">
    <source>
        <dbReference type="Pfam" id="PF13870"/>
    </source>
</evidence>
<evidence type="ECO:0000313" key="9">
    <source>
        <dbReference type="EMBL" id="KER23841.1"/>
    </source>
</evidence>
<dbReference type="CTD" id="20328727"/>
<evidence type="ECO:0000256" key="4">
    <source>
        <dbReference type="ARBA" id="ARBA00023273"/>
    </source>
</evidence>
<dbReference type="GO" id="GO:0060271">
    <property type="term" value="P:cilium assembly"/>
    <property type="evidence" value="ECO:0007669"/>
    <property type="project" value="TreeGrafter"/>
</dbReference>
<organism evidence="9 10">
    <name type="scientific">Opisthorchis viverrini</name>
    <name type="common">Southeast Asian liver fluke</name>
    <dbReference type="NCBI Taxonomy" id="6198"/>
    <lineage>
        <taxon>Eukaryota</taxon>
        <taxon>Metazoa</taxon>
        <taxon>Spiralia</taxon>
        <taxon>Lophotrochozoa</taxon>
        <taxon>Platyhelminthes</taxon>
        <taxon>Trematoda</taxon>
        <taxon>Digenea</taxon>
        <taxon>Opisthorchiida</taxon>
        <taxon>Opisthorchiata</taxon>
        <taxon>Opisthorchiidae</taxon>
        <taxon>Opisthorchis</taxon>
    </lineage>
</organism>
<comment type="subcellular location">
    <subcellularLocation>
        <location evidence="1">Cell projection</location>
        <location evidence="1">Cilium</location>
    </subcellularLocation>
</comment>
<comment type="similarity">
    <text evidence="5">Belongs to the CFAP263 family.</text>
</comment>
<evidence type="ECO:0000256" key="6">
    <source>
        <dbReference type="ARBA" id="ARBA00044798"/>
    </source>
</evidence>
<name>A0A074Z9C7_OPIVI</name>
<dbReference type="KEGG" id="ovi:T265_14561"/>
<dbReference type="PANTHER" id="PTHR15654">
    <property type="entry name" value="COILED-COIL DOMAIN-CONTAINING PROTEIN 113-RELATED"/>
    <property type="match status" value="1"/>
</dbReference>
<keyword evidence="4" id="KW-0966">Cell projection</keyword>